<feature type="compositionally biased region" description="Acidic residues" evidence="2">
    <location>
        <begin position="94"/>
        <end position="104"/>
    </location>
</feature>
<evidence type="ECO:0000259" key="3">
    <source>
        <dbReference type="PROSITE" id="PS50157"/>
    </source>
</evidence>
<dbReference type="PROSITE" id="PS00028">
    <property type="entry name" value="ZINC_FINGER_C2H2_1"/>
    <property type="match status" value="1"/>
</dbReference>
<organism evidence="4 5">
    <name type="scientific">Colletotrichum musicola</name>
    <dbReference type="NCBI Taxonomy" id="2175873"/>
    <lineage>
        <taxon>Eukaryota</taxon>
        <taxon>Fungi</taxon>
        <taxon>Dikarya</taxon>
        <taxon>Ascomycota</taxon>
        <taxon>Pezizomycotina</taxon>
        <taxon>Sordariomycetes</taxon>
        <taxon>Hypocreomycetidae</taxon>
        <taxon>Glomerellales</taxon>
        <taxon>Glomerellaceae</taxon>
        <taxon>Colletotrichum</taxon>
        <taxon>Colletotrichum orchidearum species complex</taxon>
    </lineage>
</organism>
<evidence type="ECO:0000256" key="1">
    <source>
        <dbReference type="PROSITE-ProRule" id="PRU00042"/>
    </source>
</evidence>
<keyword evidence="5" id="KW-1185">Reference proteome</keyword>
<dbReference type="PROSITE" id="PS50157">
    <property type="entry name" value="ZINC_FINGER_C2H2_2"/>
    <property type="match status" value="1"/>
</dbReference>
<feature type="domain" description="C2H2-type" evidence="3">
    <location>
        <begin position="119"/>
        <end position="146"/>
    </location>
</feature>
<dbReference type="InterPro" id="IPR013087">
    <property type="entry name" value="Znf_C2H2_type"/>
</dbReference>
<comment type="caution">
    <text evidence="4">The sequence shown here is derived from an EMBL/GenBank/DDBJ whole genome shotgun (WGS) entry which is preliminary data.</text>
</comment>
<sequence>MSAAPVTNAGEAKAAPKPRTPLPTSRLAKFSVTAGGSTAVRRSRASNTTSPGTRTPLPGSRPSKAEAGGLSGHPQRPRGASGKLPAGCKKGSSEEEEDDDDENEEKVAGSLPKAAGRKYKCPDGGCDKEYVHSCSLLRHFKQVHAQ</sequence>
<dbReference type="GO" id="GO:0008270">
    <property type="term" value="F:zinc ion binding"/>
    <property type="evidence" value="ECO:0007669"/>
    <property type="project" value="UniProtKB-KW"/>
</dbReference>
<accession>A0A8H6JIT8</accession>
<dbReference type="SMART" id="SM00355">
    <property type="entry name" value="ZnF_C2H2"/>
    <property type="match status" value="1"/>
</dbReference>
<feature type="region of interest" description="Disordered" evidence="2">
    <location>
        <begin position="1"/>
        <end position="125"/>
    </location>
</feature>
<evidence type="ECO:0000313" key="4">
    <source>
        <dbReference type="EMBL" id="KAF6813383.1"/>
    </source>
</evidence>
<keyword evidence="1" id="KW-0863">Zinc-finger</keyword>
<reference evidence="4" key="1">
    <citation type="journal article" date="2020" name="Phytopathology">
        <title>Genome Sequence Resources of Colletotrichum truncatum, C. plurivorum, C. musicola, and C. sojae: Four Species Pathogenic to Soybean (Glycine max).</title>
        <authorList>
            <person name="Rogerio F."/>
            <person name="Boufleur T.R."/>
            <person name="Ciampi-Guillardi M."/>
            <person name="Sukno S.A."/>
            <person name="Thon M.R."/>
            <person name="Massola Junior N.S."/>
            <person name="Baroncelli R."/>
        </authorList>
    </citation>
    <scope>NUCLEOTIDE SEQUENCE</scope>
    <source>
        <strain evidence="4">LFN0074</strain>
    </source>
</reference>
<dbReference type="AlphaFoldDB" id="A0A8H6JIT8"/>
<evidence type="ECO:0000313" key="5">
    <source>
        <dbReference type="Proteomes" id="UP000639643"/>
    </source>
</evidence>
<keyword evidence="1" id="KW-0862">Zinc</keyword>
<proteinExistence type="predicted"/>
<protein>
    <recommendedName>
        <fullName evidence="3">C2H2-type domain-containing protein</fullName>
    </recommendedName>
</protein>
<dbReference type="Proteomes" id="UP000639643">
    <property type="component" value="Unassembled WGS sequence"/>
</dbReference>
<gene>
    <name evidence="4" type="ORF">CMUS01_12849</name>
</gene>
<dbReference type="EMBL" id="WIGM01000759">
    <property type="protein sequence ID" value="KAF6813383.1"/>
    <property type="molecule type" value="Genomic_DNA"/>
</dbReference>
<keyword evidence="1" id="KW-0479">Metal-binding</keyword>
<name>A0A8H6JIT8_9PEZI</name>
<evidence type="ECO:0000256" key="2">
    <source>
        <dbReference type="SAM" id="MobiDB-lite"/>
    </source>
</evidence>